<keyword evidence="1" id="KW-1133">Transmembrane helix</keyword>
<name>A0A498SII6_ACAVI</name>
<evidence type="ECO:0000313" key="2">
    <source>
        <dbReference type="EMBL" id="VBB30846.1"/>
    </source>
</evidence>
<evidence type="ECO:0000313" key="3">
    <source>
        <dbReference type="Proteomes" id="UP000276991"/>
    </source>
</evidence>
<keyword evidence="1" id="KW-0472">Membrane</keyword>
<keyword evidence="1" id="KW-0812">Transmembrane</keyword>
<sequence>MITSSCGNLDISRLKVSTNSEKERNDQMFDQDLDDIIRMSRESLIDSFKAMEAVIQQSQFWAILIVAAKCYGEIFANMPIGYFLLSLLFDKKIPSLFFIYVVMPLFAYLLNQKTPMSKISLAERRWLILVFSFWVGATTHFILINWDLGVFPPPPLYSPTLVALLFEVL</sequence>
<gene>
    <name evidence="2" type="ORF">NAV_LOCUS5637</name>
</gene>
<feature type="transmembrane region" description="Helical" evidence="1">
    <location>
        <begin position="60"/>
        <end position="87"/>
    </location>
</feature>
<reference evidence="2 3" key="1">
    <citation type="submission" date="2018-08" db="EMBL/GenBank/DDBJ databases">
        <authorList>
            <person name="Laetsch R D."/>
            <person name="Stevens L."/>
            <person name="Kumar S."/>
            <person name="Blaxter L. M."/>
        </authorList>
    </citation>
    <scope>NUCLEOTIDE SEQUENCE [LARGE SCALE GENOMIC DNA]</scope>
</reference>
<dbReference type="Proteomes" id="UP000276991">
    <property type="component" value="Unassembled WGS sequence"/>
</dbReference>
<accession>A0A498SII6</accession>
<dbReference type="OrthoDB" id="5865729at2759"/>
<feature type="transmembrane region" description="Helical" evidence="1">
    <location>
        <begin position="93"/>
        <end position="110"/>
    </location>
</feature>
<organism evidence="2 3">
    <name type="scientific">Acanthocheilonema viteae</name>
    <name type="common">Filarial nematode worm</name>
    <name type="synonym">Dipetalonema viteae</name>
    <dbReference type="NCBI Taxonomy" id="6277"/>
    <lineage>
        <taxon>Eukaryota</taxon>
        <taxon>Metazoa</taxon>
        <taxon>Ecdysozoa</taxon>
        <taxon>Nematoda</taxon>
        <taxon>Chromadorea</taxon>
        <taxon>Rhabditida</taxon>
        <taxon>Spirurina</taxon>
        <taxon>Spiruromorpha</taxon>
        <taxon>Filarioidea</taxon>
        <taxon>Onchocercidae</taxon>
        <taxon>Acanthocheilonema</taxon>
    </lineage>
</organism>
<dbReference type="EMBL" id="UPTC01001014">
    <property type="protein sequence ID" value="VBB30846.1"/>
    <property type="molecule type" value="Genomic_DNA"/>
</dbReference>
<proteinExistence type="predicted"/>
<dbReference type="AlphaFoldDB" id="A0A498SII6"/>
<evidence type="ECO:0000256" key="1">
    <source>
        <dbReference type="SAM" id="Phobius"/>
    </source>
</evidence>
<protein>
    <submittedName>
        <fullName evidence="2">Uncharacterized protein</fullName>
    </submittedName>
</protein>
<feature type="transmembrane region" description="Helical" evidence="1">
    <location>
        <begin position="126"/>
        <end position="146"/>
    </location>
</feature>
<keyword evidence="3" id="KW-1185">Reference proteome</keyword>